<keyword evidence="1" id="KW-0802">TPR repeat</keyword>
<evidence type="ECO:0000313" key="3">
    <source>
        <dbReference type="EMBL" id="MDU9003578.1"/>
    </source>
</evidence>
<evidence type="ECO:0000256" key="1">
    <source>
        <dbReference type="PROSITE-ProRule" id="PRU00339"/>
    </source>
</evidence>
<protein>
    <recommendedName>
        <fullName evidence="5">Tetratricopeptide repeat protein</fullName>
    </recommendedName>
</protein>
<evidence type="ECO:0008006" key="5">
    <source>
        <dbReference type="Google" id="ProtNLM"/>
    </source>
</evidence>
<dbReference type="EMBL" id="JASMWN010000004">
    <property type="protein sequence ID" value="MDU9003578.1"/>
    <property type="molecule type" value="Genomic_DNA"/>
</dbReference>
<dbReference type="SUPFAM" id="SSF48452">
    <property type="entry name" value="TPR-like"/>
    <property type="match status" value="1"/>
</dbReference>
<dbReference type="InterPro" id="IPR011990">
    <property type="entry name" value="TPR-like_helical_dom_sf"/>
</dbReference>
<proteinExistence type="predicted"/>
<keyword evidence="4" id="KW-1185">Reference proteome</keyword>
<evidence type="ECO:0000313" key="4">
    <source>
        <dbReference type="Proteomes" id="UP001255416"/>
    </source>
</evidence>
<keyword evidence="2" id="KW-0732">Signal</keyword>
<sequence>MRVLLPLLIAMPGLVFAASDDAPPKPTHTTNSCKGVKVWDPTKQKCVKPKDASLDGDILYDAARELAYAGRYDDAQGVLQAMADQKDDRVLTYWGFTHRKLGNLELANIFYEHAIKQNPDNILARSYMGQGFVEEGRVDEAIAQWHEIRNRAGTGSWAEASLREAIRSGTTYNY</sequence>
<evidence type="ECO:0000256" key="2">
    <source>
        <dbReference type="SAM" id="SignalP"/>
    </source>
</evidence>
<gene>
    <name evidence="3" type="ORF">QO231_06895</name>
</gene>
<reference evidence="4" key="1">
    <citation type="submission" date="2023-05" db="EMBL/GenBank/DDBJ databases">
        <title>Sedimentitalea sp. nov. JM2-8.</title>
        <authorList>
            <person name="Huang J."/>
        </authorList>
    </citation>
    <scope>NUCLEOTIDE SEQUENCE [LARGE SCALE GENOMIC DNA]</scope>
    <source>
        <strain evidence="4">KHS03</strain>
    </source>
</reference>
<comment type="caution">
    <text evidence="3">The sequence shown here is derived from an EMBL/GenBank/DDBJ whole genome shotgun (WGS) entry which is preliminary data.</text>
</comment>
<accession>A0ABU3VBM1</accession>
<organism evidence="3 4">
    <name type="scientific">Sedimentitalea todarodis</name>
    <dbReference type="NCBI Taxonomy" id="1631240"/>
    <lineage>
        <taxon>Bacteria</taxon>
        <taxon>Pseudomonadati</taxon>
        <taxon>Pseudomonadota</taxon>
        <taxon>Alphaproteobacteria</taxon>
        <taxon>Rhodobacterales</taxon>
        <taxon>Paracoccaceae</taxon>
        <taxon>Sedimentitalea</taxon>
    </lineage>
</organism>
<feature type="signal peptide" evidence="2">
    <location>
        <begin position="1"/>
        <end position="17"/>
    </location>
</feature>
<dbReference type="PROSITE" id="PS50005">
    <property type="entry name" value="TPR"/>
    <property type="match status" value="1"/>
</dbReference>
<dbReference type="Proteomes" id="UP001255416">
    <property type="component" value="Unassembled WGS sequence"/>
</dbReference>
<feature type="repeat" description="TPR" evidence="1">
    <location>
        <begin position="88"/>
        <end position="121"/>
    </location>
</feature>
<dbReference type="InterPro" id="IPR019734">
    <property type="entry name" value="TPR_rpt"/>
</dbReference>
<dbReference type="RefSeq" id="WP_316774595.1">
    <property type="nucleotide sequence ID" value="NZ_JASMWN010000004.1"/>
</dbReference>
<dbReference type="Gene3D" id="1.25.40.10">
    <property type="entry name" value="Tetratricopeptide repeat domain"/>
    <property type="match status" value="1"/>
</dbReference>
<feature type="chain" id="PRO_5046274998" description="Tetratricopeptide repeat protein" evidence="2">
    <location>
        <begin position="18"/>
        <end position="174"/>
    </location>
</feature>
<name>A0ABU3VBM1_9RHOB</name>